<evidence type="ECO:0000313" key="3">
    <source>
        <dbReference type="Proteomes" id="UP000799767"/>
    </source>
</evidence>
<feature type="compositionally biased region" description="Basic and acidic residues" evidence="1">
    <location>
        <begin position="156"/>
        <end position="165"/>
    </location>
</feature>
<dbReference type="RefSeq" id="XP_033589301.1">
    <property type="nucleotide sequence ID" value="XM_033729754.1"/>
</dbReference>
<feature type="compositionally biased region" description="Polar residues" evidence="1">
    <location>
        <begin position="172"/>
        <end position="181"/>
    </location>
</feature>
<dbReference type="GeneID" id="54470756"/>
<accession>A0A6A6PSR9</accession>
<protein>
    <submittedName>
        <fullName evidence="2">Uncharacterized protein</fullName>
    </submittedName>
</protein>
<sequence length="247" mass="27754">MVAIKIESPQGSRESTPKVKKEDLPAKASPSNVDYSKYRIIERGINSQGNRWDTREYKLKDGSLAYGYHYSNQDSSYFYSHPDGATYYNNGKGGARYTKADGSGWEKQMFTAHDKPDMINRIARERQAHTPPSTAATYGGGLDDLSEGFQRMSVAAEERSGRAGERASSGSPATPLTSHGTGANRLRREVDERTGYTIPEQHDRYAHVEDDVEGSDFVYVRADTGDEYGHQEYYGDHDDCDGYYYEY</sequence>
<reference evidence="2" key="1">
    <citation type="journal article" date="2020" name="Stud. Mycol.">
        <title>101 Dothideomycetes genomes: a test case for predicting lifestyles and emergence of pathogens.</title>
        <authorList>
            <person name="Haridas S."/>
            <person name="Albert R."/>
            <person name="Binder M."/>
            <person name="Bloem J."/>
            <person name="Labutti K."/>
            <person name="Salamov A."/>
            <person name="Andreopoulos B."/>
            <person name="Baker S."/>
            <person name="Barry K."/>
            <person name="Bills G."/>
            <person name="Bluhm B."/>
            <person name="Cannon C."/>
            <person name="Castanera R."/>
            <person name="Culley D."/>
            <person name="Daum C."/>
            <person name="Ezra D."/>
            <person name="Gonzalez J."/>
            <person name="Henrissat B."/>
            <person name="Kuo A."/>
            <person name="Liang C."/>
            <person name="Lipzen A."/>
            <person name="Lutzoni F."/>
            <person name="Magnuson J."/>
            <person name="Mondo S."/>
            <person name="Nolan M."/>
            <person name="Ohm R."/>
            <person name="Pangilinan J."/>
            <person name="Park H.-J."/>
            <person name="Ramirez L."/>
            <person name="Alfaro M."/>
            <person name="Sun H."/>
            <person name="Tritt A."/>
            <person name="Yoshinaga Y."/>
            <person name="Zwiers L.-H."/>
            <person name="Turgeon B."/>
            <person name="Goodwin S."/>
            <person name="Spatafora J."/>
            <person name="Crous P."/>
            <person name="Grigoriev I."/>
        </authorList>
    </citation>
    <scope>NUCLEOTIDE SEQUENCE</scope>
    <source>
        <strain evidence="2">CBS 113389</strain>
    </source>
</reference>
<proteinExistence type="predicted"/>
<name>A0A6A6PSR9_9PEZI</name>
<feature type="region of interest" description="Disordered" evidence="1">
    <location>
        <begin position="154"/>
        <end position="185"/>
    </location>
</feature>
<evidence type="ECO:0000313" key="2">
    <source>
        <dbReference type="EMBL" id="KAF2482731.1"/>
    </source>
</evidence>
<dbReference type="AlphaFoldDB" id="A0A6A6PSR9"/>
<dbReference type="EMBL" id="MU001636">
    <property type="protein sequence ID" value="KAF2482731.1"/>
    <property type="molecule type" value="Genomic_DNA"/>
</dbReference>
<evidence type="ECO:0000256" key="1">
    <source>
        <dbReference type="SAM" id="MobiDB-lite"/>
    </source>
</evidence>
<keyword evidence="3" id="KW-1185">Reference proteome</keyword>
<feature type="region of interest" description="Disordered" evidence="1">
    <location>
        <begin position="1"/>
        <end position="31"/>
    </location>
</feature>
<dbReference type="Proteomes" id="UP000799767">
    <property type="component" value="Unassembled WGS sequence"/>
</dbReference>
<gene>
    <name evidence="2" type="ORF">BDY17DRAFT_165247</name>
</gene>
<feature type="compositionally biased region" description="Basic and acidic residues" evidence="1">
    <location>
        <begin position="15"/>
        <end position="25"/>
    </location>
</feature>
<dbReference type="OrthoDB" id="5415522at2759"/>
<organism evidence="2 3">
    <name type="scientific">Neohortaea acidophila</name>
    <dbReference type="NCBI Taxonomy" id="245834"/>
    <lineage>
        <taxon>Eukaryota</taxon>
        <taxon>Fungi</taxon>
        <taxon>Dikarya</taxon>
        <taxon>Ascomycota</taxon>
        <taxon>Pezizomycotina</taxon>
        <taxon>Dothideomycetes</taxon>
        <taxon>Dothideomycetidae</taxon>
        <taxon>Mycosphaerellales</taxon>
        <taxon>Teratosphaeriaceae</taxon>
        <taxon>Neohortaea</taxon>
    </lineage>
</organism>